<dbReference type="EMBL" id="JAMYWD010000008">
    <property type="protein sequence ID" value="KAJ4964128.1"/>
    <property type="molecule type" value="Genomic_DNA"/>
</dbReference>
<feature type="domain" description="R13L1/DRL21-like LRR repeat region" evidence="1">
    <location>
        <begin position="9"/>
        <end position="71"/>
    </location>
</feature>
<dbReference type="InterPro" id="IPR032675">
    <property type="entry name" value="LRR_dom_sf"/>
</dbReference>
<reference evidence="2" key="1">
    <citation type="journal article" date="2023" name="Plant J.">
        <title>The genome of the king protea, Protea cynaroides.</title>
        <authorList>
            <person name="Chang J."/>
            <person name="Duong T.A."/>
            <person name="Schoeman C."/>
            <person name="Ma X."/>
            <person name="Roodt D."/>
            <person name="Barker N."/>
            <person name="Li Z."/>
            <person name="Van de Peer Y."/>
            <person name="Mizrachi E."/>
        </authorList>
    </citation>
    <scope>NUCLEOTIDE SEQUENCE</scope>
    <source>
        <tissue evidence="2">Young leaves</tissue>
    </source>
</reference>
<sequence>MNRFPDLRDAKIEENVLDKLQCHTNLEILRIDYYGGTRSPMAVKLHGCHKCILLPSSMKLPSLKHLTINGCSAMNQFRSLETLEICDMAEWEEWEVVVEEFPYLEKLTIRGCPQAEELRVIPRLVPSLQELRIKDHEKLAVLHRIPSIQNLSLITCCQLTTLSDNSQHPSSFYISSTVLPSLVELVMHSCEELSFLLMLPSIKTLELKLTQCNEMVLEKMSDLSSLSSIYMEGISNLSSLPNGFFQYLKALQQLEAHDFRELMMMRLVIYKCPKLVSLTDNEDEEKEGDQGQLLPPDLKYLDISYCDNLKKLPKSLSKLSYLREVIIEGATGLKGLPKDRPSLVSLAEMKLPIGLQILHFRNCSNLESLPNELHSLWSLIELHIMECPALKSFPDMGLPSLNSPSKPLYKLTNLRRLEIEECSFVTECKNLESLQNLTSLLYLSIVVHSKGSASHQSQGVSHHDCPILEFLHGGLSDLTSLTKLYIGNCPILEQRFQKKEGEEWFNITHYTEVYIDGYLQ</sequence>
<dbReference type="PANTHER" id="PTHR47186:SF42">
    <property type="entry name" value="DISEASE RESISTANCE RPP13-LIKE PROTEIN 1"/>
    <property type="match status" value="1"/>
</dbReference>
<dbReference type="Proteomes" id="UP001141806">
    <property type="component" value="Unassembled WGS sequence"/>
</dbReference>
<dbReference type="Pfam" id="PF25019">
    <property type="entry name" value="LRR_R13L1-DRL21"/>
    <property type="match status" value="1"/>
</dbReference>
<proteinExistence type="predicted"/>
<dbReference type="AlphaFoldDB" id="A0A9Q0K6W6"/>
<dbReference type="InterPro" id="IPR056789">
    <property type="entry name" value="LRR_R13L1-DRL21"/>
</dbReference>
<evidence type="ECO:0000313" key="2">
    <source>
        <dbReference type="EMBL" id="KAJ4964128.1"/>
    </source>
</evidence>
<gene>
    <name evidence="2" type="ORF">NE237_024067</name>
</gene>
<dbReference type="Gene3D" id="3.80.10.10">
    <property type="entry name" value="Ribonuclease Inhibitor"/>
    <property type="match status" value="3"/>
</dbReference>
<organism evidence="2 3">
    <name type="scientific">Protea cynaroides</name>
    <dbReference type="NCBI Taxonomy" id="273540"/>
    <lineage>
        <taxon>Eukaryota</taxon>
        <taxon>Viridiplantae</taxon>
        <taxon>Streptophyta</taxon>
        <taxon>Embryophyta</taxon>
        <taxon>Tracheophyta</taxon>
        <taxon>Spermatophyta</taxon>
        <taxon>Magnoliopsida</taxon>
        <taxon>Proteales</taxon>
        <taxon>Proteaceae</taxon>
        <taxon>Protea</taxon>
    </lineage>
</organism>
<name>A0A9Q0K6W6_9MAGN</name>
<dbReference type="SUPFAM" id="SSF52058">
    <property type="entry name" value="L domain-like"/>
    <property type="match status" value="1"/>
</dbReference>
<evidence type="ECO:0000313" key="3">
    <source>
        <dbReference type="Proteomes" id="UP001141806"/>
    </source>
</evidence>
<protein>
    <recommendedName>
        <fullName evidence="1">R13L1/DRL21-like LRR repeat region domain-containing protein</fullName>
    </recommendedName>
</protein>
<dbReference type="OrthoDB" id="1928346at2759"/>
<keyword evidence="3" id="KW-1185">Reference proteome</keyword>
<comment type="caution">
    <text evidence="2">The sequence shown here is derived from an EMBL/GenBank/DDBJ whole genome shotgun (WGS) entry which is preliminary data.</text>
</comment>
<accession>A0A9Q0K6W6</accession>
<evidence type="ECO:0000259" key="1">
    <source>
        <dbReference type="Pfam" id="PF25019"/>
    </source>
</evidence>
<dbReference type="PANTHER" id="PTHR47186">
    <property type="entry name" value="LEUCINE-RICH REPEAT-CONTAINING PROTEIN 57"/>
    <property type="match status" value="1"/>
</dbReference>